<accession>A0A8B7C055</accession>
<dbReference type="GO" id="GO:0009311">
    <property type="term" value="P:oligosaccharide metabolic process"/>
    <property type="evidence" value="ECO:0007669"/>
    <property type="project" value="UniProtKB-UniRule"/>
</dbReference>
<dbReference type="FunFam" id="1.50.10.10:FF:000009">
    <property type="entry name" value="mannosyl-oligosaccharide glucosidase"/>
    <property type="match status" value="1"/>
</dbReference>
<keyword evidence="4 5" id="KW-0326">Glycosidase</keyword>
<dbReference type="EC" id="3.2.1.106" evidence="5"/>
<dbReference type="Pfam" id="PF16923">
    <property type="entry name" value="Glyco_hydro_63N"/>
    <property type="match status" value="1"/>
</dbReference>
<keyword evidence="3 5" id="KW-0378">Hydrolase</keyword>
<proteinExistence type="inferred from homology"/>
<reference evidence="10" key="2">
    <citation type="submission" date="2025-08" db="UniProtKB">
        <authorList>
            <consortium name="RefSeq"/>
        </authorList>
    </citation>
    <scope>IDENTIFICATION</scope>
    <source>
        <tissue evidence="10">Young leaves</tissue>
    </source>
</reference>
<dbReference type="PANTHER" id="PTHR10412:SF20">
    <property type="entry name" value="MANNOSYL-OLIGOSACCHARIDE GLUCOSIDASE GCS1"/>
    <property type="match status" value="1"/>
</dbReference>
<dbReference type="OrthoDB" id="410058at2759"/>
<feature type="region of interest" description="Disordered" evidence="6">
    <location>
        <begin position="1"/>
        <end position="39"/>
    </location>
</feature>
<dbReference type="InterPro" id="IPR008928">
    <property type="entry name" value="6-hairpin_glycosidase_sf"/>
</dbReference>
<dbReference type="GO" id="GO:0006487">
    <property type="term" value="P:protein N-linked glycosylation"/>
    <property type="evidence" value="ECO:0007669"/>
    <property type="project" value="UniProtKB-UniRule"/>
</dbReference>
<gene>
    <name evidence="10" type="primary">LOC103706515</name>
</gene>
<dbReference type="GeneID" id="103706515"/>
<feature type="transmembrane region" description="Helical" evidence="5">
    <location>
        <begin position="56"/>
        <end position="76"/>
    </location>
</feature>
<evidence type="ECO:0000256" key="2">
    <source>
        <dbReference type="ARBA" id="ARBA00010833"/>
    </source>
</evidence>
<dbReference type="SUPFAM" id="SSF48208">
    <property type="entry name" value="Six-hairpin glycosidases"/>
    <property type="match status" value="1"/>
</dbReference>
<dbReference type="AlphaFoldDB" id="A0A8B7C055"/>
<keyword evidence="5" id="KW-0256">Endoplasmic reticulum</keyword>
<evidence type="ECO:0000256" key="4">
    <source>
        <dbReference type="ARBA" id="ARBA00023295"/>
    </source>
</evidence>
<evidence type="ECO:0000259" key="7">
    <source>
        <dbReference type="Pfam" id="PF03200"/>
    </source>
</evidence>
<evidence type="ECO:0000313" key="9">
    <source>
        <dbReference type="Proteomes" id="UP000228380"/>
    </source>
</evidence>
<keyword evidence="5" id="KW-0812">Transmembrane</keyword>
<dbReference type="InterPro" id="IPR031631">
    <property type="entry name" value="Glyco_hydro_63N"/>
</dbReference>
<reference evidence="9" key="1">
    <citation type="journal article" date="2019" name="Nat. Commun.">
        <title>Genome-wide association mapping of date palm fruit traits.</title>
        <authorList>
            <person name="Hazzouri K.M."/>
            <person name="Gros-Balthazard M."/>
            <person name="Flowers J.M."/>
            <person name="Copetti D."/>
            <person name="Lemansour A."/>
            <person name="Lebrun M."/>
            <person name="Masmoudi K."/>
            <person name="Ferrand S."/>
            <person name="Dhar M.I."/>
            <person name="Fresquez Z.A."/>
            <person name="Rosas U."/>
            <person name="Zhang J."/>
            <person name="Talag J."/>
            <person name="Lee S."/>
            <person name="Kudrna D."/>
            <person name="Powell R.F."/>
            <person name="Leitch I.J."/>
            <person name="Krueger R.R."/>
            <person name="Wing R.A."/>
            <person name="Amiri K.M.A."/>
            <person name="Purugganan M.D."/>
        </authorList>
    </citation>
    <scope>NUCLEOTIDE SEQUENCE [LARGE SCALE GENOMIC DNA]</scope>
    <source>
        <strain evidence="9">cv. Khalas</strain>
    </source>
</reference>
<evidence type="ECO:0000256" key="1">
    <source>
        <dbReference type="ARBA" id="ARBA00004740"/>
    </source>
</evidence>
<comment type="catalytic activity">
    <reaction evidence="5">
        <text>N(4)-(alpha-D-Glc-(1-&gt;2)-alpha-D-Glc-(1-&gt;3)-alpha-D-Glc-(1-&gt;3)-alpha-D-Man-(1-&gt;2)-alpha-D-Man-(1-&gt;2)-alpha-D-Man-(1-&gt;3)-[alpha-D-Man-(1-&gt;2)-alpha-D-Man-(1-&gt;3)-[alpha-D-Man-(1-&gt;2)-alpha-D-Man-(1-&gt;6)]-alpha-D-Man-(1-&gt;6)]-beta-D-Man-(1-&gt;4)-beta-D-GlcNAc-(1-&gt;4)-beta-D-GlcNAc)-L-asparaginyl-[protein] + H2O = N(4)-(alpha-D-Glc-(1-&gt;3)-alpha-D-Glc-(1-&gt;3)-alpha-D-Man-(1-&gt;2)-alpha-D-Man-(1-&gt;2)-alpha-D-Man-(1-&gt;3)-[alpha-D-Man-(1-&gt;2)-alpha-D-Man-(1-&gt;3)-[alpha-D-Man-(1-&gt;2)-alpha-D-Man-(1-&gt;6)]-alpha-D-Man-(1-&gt;6)]-beta-D-Man-(1-&gt;4)-beta-D-GlcNAc-(1-&gt;4)-beta-D-GlcNAc)-L-asparaginyl-[protein] + beta-D-glucose</text>
        <dbReference type="Rhea" id="RHEA:55988"/>
        <dbReference type="Rhea" id="RHEA-COMP:12806"/>
        <dbReference type="Rhea" id="RHEA-COMP:14355"/>
        <dbReference type="ChEBI" id="CHEBI:15377"/>
        <dbReference type="ChEBI" id="CHEBI:15903"/>
        <dbReference type="ChEBI" id="CHEBI:59082"/>
        <dbReference type="ChEBI" id="CHEBI:132537"/>
        <dbReference type="EC" id="3.2.1.106"/>
    </reaction>
</comment>
<dbReference type="InterPro" id="IPR004888">
    <property type="entry name" value="Glycoside_hydrolase_63"/>
</dbReference>
<dbReference type="Pfam" id="PF03200">
    <property type="entry name" value="Glyco_hydro_63"/>
    <property type="match status" value="1"/>
</dbReference>
<sequence>MSGGSRRTARSRAKNPPADLDADEPLRNRGPIHGARKGRSRDHGHIRLMDVSLKTLLGLGFGFLALLFVAFLVYNYQGTSNEDDAVKKLMRTVTPLPAPKMMDLPQFHGEHKESLYWGTYRPNVYLGIRARTPRSIIAGLMWIGIKNGQYFLRHVCQDSDELSTYGWTDHNGRDYGRQVLVDHGMSITTSFLKEKEEASGYGGDWAVRLDVQKEESRLDESTAHLFFYIGDEEGNLLGVRRQEFGSHDATLLAFGSHKDVGGWEVHLESQENLEMHFSGYKTLHMHNLTELVQATLAINARRTGHLQLPDTLEDSSNIIVYQISGRLPAKMDIAFVSGMDVQTSRIEERIKSLTGTMLTSRLEVKQKAFEEKFVGCFDLKDKVDSETMDVGKAAIANLLGGIGYFYGQSKIALPKGFSQKNGDKFISYWPAALFTAVPSRSFFPRGFLWDEGFHQLIIWRWDIYISMDIIGHWLDLINLDGWIPREQILGAEALSKVPEEFVLQHPSNGNPPTLFLILRDLVKGIKMSKFSMKETNEISTFLGRAYTRLDAWFQWFNTTQCGKDMDTFYWHGRDNTTTKELNPKTLQSGLDDYPRASHPGDEERHLDLRCWMLLAADCMHSIAKFTGMKNDLGKDYYMLSERLSNIEILNQMHLDEVSGAYFDFGNHTEKVRLRWHEVTSADTVKRELVRETLERPQLALVPHVGYVSLFPFMMGIIPPTSWILEKQLELISNRSTLWTDYGLRSLSKTSSLYMKRNTEHDPPYWRGPIWININYMILSALHHYSQVDGPYKTRAETLYQELRSNLMRNIVRNYYESGFLWEQYDQKNKGKGKGARPFTGWTSLVLLIMAEAFPSLHR</sequence>
<evidence type="ECO:0000256" key="3">
    <source>
        <dbReference type="ARBA" id="ARBA00022801"/>
    </source>
</evidence>
<feature type="domain" description="Glycosyl hydrolase family 63 N-terminal" evidence="8">
    <location>
        <begin position="114"/>
        <end position="277"/>
    </location>
</feature>
<dbReference type="InterPro" id="IPR012341">
    <property type="entry name" value="6hp_glycosidase-like_sf"/>
</dbReference>
<dbReference type="KEGG" id="pda:103706515"/>
<evidence type="ECO:0000313" key="10">
    <source>
        <dbReference type="RefSeq" id="XP_008788865.1"/>
    </source>
</evidence>
<dbReference type="FunFam" id="2.70.98.110:FF:000002">
    <property type="entry name" value="Mannosyl-oligosaccharide glucosidase GCS1"/>
    <property type="match status" value="1"/>
</dbReference>
<dbReference type="GO" id="GO:0005789">
    <property type="term" value="C:endoplasmic reticulum membrane"/>
    <property type="evidence" value="ECO:0007669"/>
    <property type="project" value="UniProtKB-SubCell"/>
</dbReference>
<evidence type="ECO:0000259" key="8">
    <source>
        <dbReference type="Pfam" id="PF16923"/>
    </source>
</evidence>
<evidence type="ECO:0000256" key="5">
    <source>
        <dbReference type="RuleBase" id="RU368089"/>
    </source>
</evidence>
<comment type="similarity">
    <text evidence="2 5">Belongs to the glycosyl hydrolase 63 family.</text>
</comment>
<dbReference type="InterPro" id="IPR031335">
    <property type="entry name" value="Glyco_hydro_63_C"/>
</dbReference>
<dbReference type="GO" id="GO:0004573">
    <property type="term" value="F:Glc3Man9GlcNAc2 oligosaccharide glucosidase activity"/>
    <property type="evidence" value="ECO:0007669"/>
    <property type="project" value="UniProtKB-UniRule"/>
</dbReference>
<dbReference type="Gene3D" id="2.70.98.110">
    <property type="entry name" value="Glycosyl hydrolase family 63, N-terminal domain"/>
    <property type="match status" value="1"/>
</dbReference>
<feature type="domain" description="Glycosyl hydrolase family 63 C-terminal" evidence="7">
    <location>
        <begin position="354"/>
        <end position="851"/>
    </location>
</feature>
<name>A0A8B7C055_PHODC</name>
<evidence type="ECO:0000256" key="6">
    <source>
        <dbReference type="SAM" id="MobiDB-lite"/>
    </source>
</evidence>
<dbReference type="RefSeq" id="XP_008788865.1">
    <property type="nucleotide sequence ID" value="XM_008790643.3"/>
</dbReference>
<dbReference type="InterPro" id="IPR038518">
    <property type="entry name" value="Glyco_hydro_63N_sf"/>
</dbReference>
<dbReference type="Proteomes" id="UP000228380">
    <property type="component" value="Chromosome 14"/>
</dbReference>
<keyword evidence="5" id="KW-1133">Transmembrane helix</keyword>
<keyword evidence="5" id="KW-0472">Membrane</keyword>
<protein>
    <recommendedName>
        <fullName evidence="5">Mannosyl-oligosaccharide glucosidase</fullName>
        <ecNumber evidence="5">3.2.1.106</ecNumber>
    </recommendedName>
</protein>
<organism evidence="9 10">
    <name type="scientific">Phoenix dactylifera</name>
    <name type="common">Date palm</name>
    <dbReference type="NCBI Taxonomy" id="42345"/>
    <lineage>
        <taxon>Eukaryota</taxon>
        <taxon>Viridiplantae</taxon>
        <taxon>Streptophyta</taxon>
        <taxon>Embryophyta</taxon>
        <taxon>Tracheophyta</taxon>
        <taxon>Spermatophyta</taxon>
        <taxon>Magnoliopsida</taxon>
        <taxon>Liliopsida</taxon>
        <taxon>Arecaceae</taxon>
        <taxon>Coryphoideae</taxon>
        <taxon>Phoeniceae</taxon>
        <taxon>Phoenix</taxon>
    </lineage>
</organism>
<comment type="pathway">
    <text evidence="1">Glycan metabolism; N-glycan degradation.</text>
</comment>
<dbReference type="Gene3D" id="1.50.10.10">
    <property type="match status" value="1"/>
</dbReference>
<dbReference type="PANTHER" id="PTHR10412">
    <property type="entry name" value="MANNOSYL-OLIGOSACCHARIDE GLUCOSIDASE"/>
    <property type="match status" value="1"/>
</dbReference>
<comment type="function">
    <text evidence="5">Cleaves the distal alpha 1,2-linked glucose residue from the Glc(3)Man(9)GlcNAc(2) oligosaccharide precursor.</text>
</comment>
<comment type="subcellular location">
    <subcellularLocation>
        <location evidence="5">Endoplasmic reticulum membrane</location>
        <topology evidence="5">Single-pass type II membrane protein</topology>
    </subcellularLocation>
</comment>
<keyword evidence="9" id="KW-1185">Reference proteome</keyword>